<organism evidence="5 6">
    <name type="scientific">Cenarchaeum symbiosum (strain A)</name>
    <dbReference type="NCBI Taxonomy" id="414004"/>
    <lineage>
        <taxon>Archaea</taxon>
        <taxon>Nitrososphaerota</taxon>
        <taxon>Candidatus Cenarchaeales</taxon>
        <taxon>Candidatus Cenarchaeaceae</taxon>
        <taxon>Candidatus Cenarchaeum</taxon>
    </lineage>
</organism>
<keyword evidence="3 5" id="KW-0269">Exonuclease</keyword>
<dbReference type="CDD" id="cd00840">
    <property type="entry name" value="MPP_Mre11_N"/>
    <property type="match status" value="1"/>
</dbReference>
<dbReference type="AlphaFoldDB" id="A0RW71"/>
<dbReference type="PATRIC" id="fig|414004.10.peg.880"/>
<protein>
    <submittedName>
        <fullName evidence="5">DNA repair exonuclease</fullName>
    </submittedName>
</protein>
<gene>
    <name evidence="5" type="ordered locus">CENSYa_0956</name>
</gene>
<dbReference type="InterPro" id="IPR050535">
    <property type="entry name" value="DNA_Repair-Maintenance_Comp"/>
</dbReference>
<dbReference type="SUPFAM" id="SSF56300">
    <property type="entry name" value="Metallo-dependent phosphatases"/>
    <property type="match status" value="1"/>
</dbReference>
<feature type="domain" description="Calcineurin-like phosphoesterase" evidence="4">
    <location>
        <begin position="1"/>
        <end position="201"/>
    </location>
</feature>
<dbReference type="InterPro" id="IPR029052">
    <property type="entry name" value="Metallo-depent_PP-like"/>
</dbReference>
<evidence type="ECO:0000259" key="4">
    <source>
        <dbReference type="Pfam" id="PF00149"/>
    </source>
</evidence>
<dbReference type="Proteomes" id="UP000000758">
    <property type="component" value="Chromosome"/>
</dbReference>
<dbReference type="GO" id="GO:0004527">
    <property type="term" value="F:exonuclease activity"/>
    <property type="evidence" value="ECO:0007669"/>
    <property type="project" value="UniProtKB-KW"/>
</dbReference>
<dbReference type="InterPro" id="IPR041796">
    <property type="entry name" value="Mre11_N"/>
</dbReference>
<dbReference type="Gene3D" id="3.60.21.10">
    <property type="match status" value="1"/>
</dbReference>
<sequence length="417" mass="45770">MRFAHASDIHLGFQDGAALQGIEREVFEKVIDGCISRKVDFVLMPGDIFHVNIPEMRVQKFAFAGFRRLHEAGIPVYVVYGSHDFSPVYNSVIDLLAETGYITRVQLPEVTDDGKIRLGLVTDDKTGAMIAGLSGLKSGRDEEYYARLDRENIPQGDGFKIFLFHGGITEAKTDERYNEGFMPASLLPRGFDYYAGGHLHKFIKIGDADHPIVYPGTPFAGQAVDLEDNARGARRGFVIVDTGGDRPAVEFVEVRGAEYELIEVDAHNRNAESVDTGLKEAAKGVSPERKVVIIKVTGELSSGRTADVDIPAVRDAMVKGAALAVKVSRNQLTSREYRITDAPGGTREETERNTFAENIGEVRLKRDGLVGEQGVELACRLLEALRLPPLANEKKADYQGRMIEGALKTMGLKADDS</sequence>
<keyword evidence="6" id="KW-1185">Reference proteome</keyword>
<evidence type="ECO:0000256" key="2">
    <source>
        <dbReference type="ARBA" id="ARBA00022801"/>
    </source>
</evidence>
<dbReference type="EnsemblBacteria" id="ABK77588">
    <property type="protein sequence ID" value="ABK77588"/>
    <property type="gene ID" value="CENSYa_0956"/>
</dbReference>
<reference evidence="5 6" key="1">
    <citation type="journal article" date="2006" name="Proc. Natl. Acad. Sci. U.S.A.">
        <title>Genomic analysis of the uncultivated marine crenarchaeote Cenarchaeum symbiosum.</title>
        <authorList>
            <person name="Hallam S.J."/>
            <person name="Konstantinidis K.T."/>
            <person name="Putnam N."/>
            <person name="Schleper C."/>
            <person name="Watanabe Y."/>
            <person name="Sugahara J."/>
            <person name="Preston C."/>
            <person name="de la Torre J."/>
            <person name="Richardson P.M."/>
            <person name="DeLong E.F."/>
        </authorList>
    </citation>
    <scope>NUCLEOTIDE SEQUENCE [LARGE SCALE GENOMIC DNA]</scope>
    <source>
        <strain evidence="6">A</strain>
    </source>
</reference>
<keyword evidence="1" id="KW-0540">Nuclease</keyword>
<dbReference type="PANTHER" id="PTHR30337">
    <property type="entry name" value="COMPONENT OF ATP-DEPENDENT DSDNA EXONUCLEASE"/>
    <property type="match status" value="1"/>
</dbReference>
<evidence type="ECO:0000256" key="1">
    <source>
        <dbReference type="ARBA" id="ARBA00022722"/>
    </source>
</evidence>
<accession>A0RW71</accession>
<dbReference type="Pfam" id="PF00149">
    <property type="entry name" value="Metallophos"/>
    <property type="match status" value="1"/>
</dbReference>
<keyword evidence="2" id="KW-0378">Hydrolase</keyword>
<dbReference type="InterPro" id="IPR004843">
    <property type="entry name" value="Calcineurin-like_PHP"/>
</dbReference>
<name>A0RW71_CENSY</name>
<evidence type="ECO:0000313" key="5">
    <source>
        <dbReference type="EMBL" id="ABK77588.1"/>
    </source>
</evidence>
<dbReference type="STRING" id="414004.CENSYa_0956"/>
<proteinExistence type="predicted"/>
<evidence type="ECO:0000313" key="6">
    <source>
        <dbReference type="Proteomes" id="UP000000758"/>
    </source>
</evidence>
<dbReference type="PANTHER" id="PTHR30337:SF0">
    <property type="entry name" value="NUCLEASE SBCCD SUBUNIT D"/>
    <property type="match status" value="1"/>
</dbReference>
<evidence type="ECO:0000256" key="3">
    <source>
        <dbReference type="ARBA" id="ARBA00022839"/>
    </source>
</evidence>
<dbReference type="EMBL" id="DP000238">
    <property type="protein sequence ID" value="ABK77588.1"/>
    <property type="molecule type" value="Genomic_DNA"/>
</dbReference>
<dbReference type="KEGG" id="csy:CENSYa_0956"/>
<dbReference type="HOGENOM" id="CLU_026621_5_0_2"/>